<gene>
    <name evidence="4" type="ORF">SIID45300_00981</name>
</gene>
<reference evidence="4 5" key="1">
    <citation type="submission" date="2024-09" db="EMBL/GenBank/DDBJ databases">
        <title>Draft genome sequence of Candidatus Magnetaquicoccaceae bacterium FCR-1.</title>
        <authorList>
            <person name="Shimoshige H."/>
            <person name="Shimamura S."/>
            <person name="Taoka A."/>
            <person name="Kobayashi H."/>
            <person name="Maekawa T."/>
        </authorList>
    </citation>
    <scope>NUCLEOTIDE SEQUENCE [LARGE SCALE GENOMIC DNA]</scope>
    <source>
        <strain evidence="4 5">FCR-1</strain>
    </source>
</reference>
<keyword evidence="2" id="KW-0812">Transmembrane</keyword>
<keyword evidence="5" id="KW-1185">Reference proteome</keyword>
<dbReference type="EMBL" id="BAAFGK010000004">
    <property type="protein sequence ID" value="GAB0056673.1"/>
    <property type="molecule type" value="Genomic_DNA"/>
</dbReference>
<dbReference type="Pfam" id="PF13584">
    <property type="entry name" value="BatD"/>
    <property type="match status" value="1"/>
</dbReference>
<keyword evidence="2" id="KW-1133">Transmembrane helix</keyword>
<evidence type="ECO:0000313" key="4">
    <source>
        <dbReference type="EMBL" id="GAB0056673.1"/>
    </source>
</evidence>
<dbReference type="PANTHER" id="PTHR40940">
    <property type="entry name" value="PROTEIN BATD-RELATED"/>
    <property type="match status" value="1"/>
</dbReference>
<name>A0ABQ0C709_9PROT</name>
<dbReference type="InterPro" id="IPR025738">
    <property type="entry name" value="BatD"/>
</dbReference>
<feature type="compositionally biased region" description="Low complexity" evidence="1">
    <location>
        <begin position="428"/>
        <end position="484"/>
    </location>
</feature>
<protein>
    <recommendedName>
        <fullName evidence="3">DUF7939 domain-containing protein</fullName>
    </recommendedName>
</protein>
<organism evidence="4 5">
    <name type="scientific">Candidatus Magnetaquiglobus chichijimensis</name>
    <dbReference type="NCBI Taxonomy" id="3141448"/>
    <lineage>
        <taxon>Bacteria</taxon>
        <taxon>Pseudomonadati</taxon>
        <taxon>Pseudomonadota</taxon>
        <taxon>Magnetococcia</taxon>
        <taxon>Magnetococcales</taxon>
        <taxon>Candidatus Magnetaquicoccaceae</taxon>
        <taxon>Candidatus Magnetaquiglobus</taxon>
    </lineage>
</organism>
<dbReference type="Proteomes" id="UP001628193">
    <property type="component" value="Unassembled WGS sequence"/>
</dbReference>
<dbReference type="InterPro" id="IPR057699">
    <property type="entry name" value="DUF7939"/>
</dbReference>
<feature type="domain" description="DUF7939" evidence="3">
    <location>
        <begin position="539"/>
        <end position="604"/>
    </location>
</feature>
<evidence type="ECO:0000256" key="2">
    <source>
        <dbReference type="SAM" id="Phobius"/>
    </source>
</evidence>
<evidence type="ECO:0000256" key="1">
    <source>
        <dbReference type="SAM" id="MobiDB-lite"/>
    </source>
</evidence>
<feature type="region of interest" description="Disordered" evidence="1">
    <location>
        <begin position="604"/>
        <end position="624"/>
    </location>
</feature>
<evidence type="ECO:0000259" key="3">
    <source>
        <dbReference type="Pfam" id="PF25607"/>
    </source>
</evidence>
<comment type="caution">
    <text evidence="4">The sequence shown here is derived from an EMBL/GenBank/DDBJ whole genome shotgun (WGS) entry which is preliminary data.</text>
</comment>
<feature type="region of interest" description="Disordered" evidence="1">
    <location>
        <begin position="410"/>
        <end position="484"/>
    </location>
</feature>
<proteinExistence type="predicted"/>
<dbReference type="Pfam" id="PF25607">
    <property type="entry name" value="DUF7939"/>
    <property type="match status" value="1"/>
</dbReference>
<feature type="transmembrane region" description="Helical" evidence="2">
    <location>
        <begin position="494"/>
        <end position="515"/>
    </location>
</feature>
<evidence type="ECO:0000313" key="5">
    <source>
        <dbReference type="Proteomes" id="UP001628193"/>
    </source>
</evidence>
<accession>A0ABQ0C709</accession>
<sequence length="624" mass="67046">MVSHMNRAPIGRIAGWILLLSLLLAGAAESAEIQARASRDPLVTGESFSLIFSSAENPDGDPDFSPLKRDFEILDQNKSNHFQFINGHKSHSITWTLELLPRKAGEIPIPAIAFGKDRSTPLTLKILSAPPPAREQAGRDDSDLRLEAEWSGKSVHLQEQILLTLRFLNAAPIAGASLQEPKVESGEALIEKLGEDQAYETTRDQRRFIVTERRYALFPQKSGTLTIGAIPLTAQLPGADRSGSLLREFFNDPFIKNFPLGPGRAGKTVRLSTEPARIEVKPVPTGWGGGTWLPVHRLELSENWSPEPPRFQVGEPVTRTLTLQADGATAAQLPELTIAVPPGIKSYPDKPRLEDQRLVTGIIGKSVNKIALIPATPGAFTLPAIEIPWWNSDAGRIETARLPERRITVLPAATTRPDGNASQPHPVPSVSSPAAPGPASEKPASAAPGPASEKPASAAPGPASEKPASAAPGPASEKTGPAIPAATVTTPAPFWPWLAFVLGCGWLGTAGAWWYRARMTRRNAPATPPPRSTSDPLTEPLDALKRACAANDPKAAHTALLRSGMAHAQILAEEVARLQAALYSPDPIPWHGESLWRATRAALNQPRSARNRAEPDPLPPLYPR</sequence>
<dbReference type="PANTHER" id="PTHR40940:SF1">
    <property type="entry name" value="PROTEIN BATD"/>
    <property type="match status" value="1"/>
</dbReference>
<keyword evidence="2" id="KW-0472">Membrane</keyword>